<name>A0ABZ0P131_CERBT</name>
<keyword evidence="2" id="KW-0813">Transport</keyword>
<evidence type="ECO:0000256" key="8">
    <source>
        <dbReference type="SAM" id="SignalP"/>
    </source>
</evidence>
<organism evidence="11 12">
    <name type="scientific">Cercospora beticola</name>
    <name type="common">Sugarbeet leaf spot fungus</name>
    <dbReference type="NCBI Taxonomy" id="122368"/>
    <lineage>
        <taxon>Eukaryota</taxon>
        <taxon>Fungi</taxon>
        <taxon>Dikarya</taxon>
        <taxon>Ascomycota</taxon>
        <taxon>Pezizomycotina</taxon>
        <taxon>Dothideomycetes</taxon>
        <taxon>Dothideomycetidae</taxon>
        <taxon>Mycosphaerellales</taxon>
        <taxon>Mycosphaerellaceae</taxon>
        <taxon>Cercospora</taxon>
    </lineage>
</organism>
<feature type="chain" id="PRO_5046566884" evidence="8">
    <location>
        <begin position="17"/>
        <end position="697"/>
    </location>
</feature>
<evidence type="ECO:0000313" key="12">
    <source>
        <dbReference type="Proteomes" id="UP001302367"/>
    </source>
</evidence>
<gene>
    <name evidence="11" type="ORF">RHO25_010153</name>
</gene>
<feature type="transmembrane region" description="Helical" evidence="7">
    <location>
        <begin position="353"/>
        <end position="375"/>
    </location>
</feature>
<dbReference type="InterPro" id="IPR013112">
    <property type="entry name" value="FAD-bd_8"/>
</dbReference>
<dbReference type="PANTHER" id="PTHR32361:SF9">
    <property type="entry name" value="FERRIC REDUCTASE TRANSMEMBRANE COMPONENT 3-RELATED"/>
    <property type="match status" value="1"/>
</dbReference>
<dbReference type="InterPro" id="IPR013130">
    <property type="entry name" value="Fe3_Rdtase_TM_dom"/>
</dbReference>
<keyword evidence="6 7" id="KW-0472">Membrane</keyword>
<feature type="transmembrane region" description="Helical" evidence="7">
    <location>
        <begin position="382"/>
        <end position="402"/>
    </location>
</feature>
<evidence type="ECO:0000259" key="10">
    <source>
        <dbReference type="Pfam" id="PF08022"/>
    </source>
</evidence>
<evidence type="ECO:0000256" key="3">
    <source>
        <dbReference type="ARBA" id="ARBA00022692"/>
    </source>
</evidence>
<keyword evidence="3 7" id="KW-0812">Transmembrane</keyword>
<sequence>MAKFMLLLGLIGQATAQHLESYKFPGHGFSWYKPACSYACWSSLSSAMLSCTSMDHSAGASGHHMSMTSPQCQANDTALLTSLAYCMKEHCPADVTAADIEDYWGSRMLDTTGTVQAKWTYGEALAQVTEPPTAVFNSSSEDVLNQTVLAPKSTYEVNNRFNILFDHLEALQARYAFVIITIGFGTPILFSLLHFLPCTTNLLDKFKPYIVYPSLIGTYRMRSLPWLLGNAPTAGQALWIFMFFAINLVLSCVNYRTMPEGTMPWGFTKREELLAYIGYRTGHFGYMLLPLVILFSSRNNVLLWVTSWSYETYLLLHRWVARLFTLYAIIHSVTLLGTYTGSGSYPTASKEPYWLWGIVATVLSCAMLVFSMLWFRQKSYELFLIGHIVMAVFVLAGCWYHVILKWGYNFYDNWLYAAMAVWGFDRLMRLLRLLKNGVKHATVTEIDKNHVRIDIPDIHWDRQPGSIAFAYFPQLNKLRPWENHPFSVNATSSFQTRDHAIVSSGISSDGNSSSSARGTDEEKTIGVTVSSSYAPPPAAGLTFIVKKRAGLTQYLKSHASLLTLIDGPYPRKIDGAVLAADHLLLVGGGIGITGLVAWIHAHPNLKLAWSVRSEDQPLVSELDAVLEGVADKQVLVGERIDVARLLKSTAAKGYSKVGVVVCGPAGMCDDVRSKVARVGRGSGSATMWDLEVEAFSW</sequence>
<keyword evidence="4 7" id="KW-1133">Transmembrane helix</keyword>
<comment type="subcellular location">
    <subcellularLocation>
        <location evidence="1">Membrane</location>
        <topology evidence="1">Multi-pass membrane protein</topology>
    </subcellularLocation>
</comment>
<evidence type="ECO:0000256" key="5">
    <source>
        <dbReference type="ARBA" id="ARBA00023065"/>
    </source>
</evidence>
<keyword evidence="5" id="KW-0406">Ion transport</keyword>
<dbReference type="CDD" id="cd06186">
    <property type="entry name" value="NOX_Duox_like_FAD_NADP"/>
    <property type="match status" value="1"/>
</dbReference>
<feature type="transmembrane region" description="Helical" evidence="7">
    <location>
        <begin position="234"/>
        <end position="253"/>
    </location>
</feature>
<dbReference type="GeneID" id="35432712"/>
<keyword evidence="8" id="KW-0732">Signal</keyword>
<feature type="transmembrane region" description="Helical" evidence="7">
    <location>
        <begin position="175"/>
        <end position="197"/>
    </location>
</feature>
<proteinExistence type="predicted"/>
<dbReference type="SFLD" id="SFLDS00052">
    <property type="entry name" value="Ferric_Reductase_Domain"/>
    <property type="match status" value="1"/>
</dbReference>
<feature type="domain" description="Ferric oxidoreductase" evidence="9">
    <location>
        <begin position="281"/>
        <end position="398"/>
    </location>
</feature>
<dbReference type="PANTHER" id="PTHR32361">
    <property type="entry name" value="FERRIC/CUPRIC REDUCTASE TRANSMEMBRANE COMPONENT"/>
    <property type="match status" value="1"/>
</dbReference>
<dbReference type="InterPro" id="IPR051410">
    <property type="entry name" value="Ferric/Cupric_Reductase"/>
</dbReference>
<dbReference type="EMBL" id="CP134189">
    <property type="protein sequence ID" value="WPB05501.1"/>
    <property type="molecule type" value="Genomic_DNA"/>
</dbReference>
<dbReference type="InterPro" id="IPR039261">
    <property type="entry name" value="FNR_nucleotide-bd"/>
</dbReference>
<dbReference type="RefSeq" id="XP_023453140.2">
    <property type="nucleotide sequence ID" value="XM_023601670.2"/>
</dbReference>
<dbReference type="Gene3D" id="3.40.50.80">
    <property type="entry name" value="Nucleotide-binding domain of ferredoxin-NADP reductase (FNR) module"/>
    <property type="match status" value="1"/>
</dbReference>
<evidence type="ECO:0000256" key="1">
    <source>
        <dbReference type="ARBA" id="ARBA00004141"/>
    </source>
</evidence>
<feature type="domain" description="FAD-binding 8" evidence="10">
    <location>
        <begin position="437"/>
        <end position="501"/>
    </location>
</feature>
<keyword evidence="12" id="KW-1185">Reference proteome</keyword>
<evidence type="ECO:0000256" key="7">
    <source>
        <dbReference type="SAM" id="Phobius"/>
    </source>
</evidence>
<evidence type="ECO:0000256" key="6">
    <source>
        <dbReference type="ARBA" id="ARBA00023136"/>
    </source>
</evidence>
<evidence type="ECO:0000259" key="9">
    <source>
        <dbReference type="Pfam" id="PF01794"/>
    </source>
</evidence>
<reference evidence="11 12" key="1">
    <citation type="submission" date="2023-09" db="EMBL/GenBank/DDBJ databases">
        <title>Complete-Gapless Cercospora beticola genome.</title>
        <authorList>
            <person name="Wyatt N.A."/>
            <person name="Spanner R.E."/>
            <person name="Bolton M.D."/>
        </authorList>
    </citation>
    <scope>NUCLEOTIDE SEQUENCE [LARGE SCALE GENOMIC DNA]</scope>
    <source>
        <strain evidence="11">Cb09-40</strain>
    </source>
</reference>
<feature type="transmembrane region" description="Helical" evidence="7">
    <location>
        <begin position="273"/>
        <end position="295"/>
    </location>
</feature>
<accession>A0ABZ0P131</accession>
<dbReference type="SUPFAM" id="SSF52343">
    <property type="entry name" value="Ferredoxin reductase-like, C-terminal NADP-linked domain"/>
    <property type="match status" value="1"/>
</dbReference>
<protein>
    <submittedName>
        <fullName evidence="11">Uncharacterized protein</fullName>
    </submittedName>
</protein>
<evidence type="ECO:0000313" key="11">
    <source>
        <dbReference type="EMBL" id="WPB05501.1"/>
    </source>
</evidence>
<feature type="signal peptide" evidence="8">
    <location>
        <begin position="1"/>
        <end position="16"/>
    </location>
</feature>
<evidence type="ECO:0000256" key="2">
    <source>
        <dbReference type="ARBA" id="ARBA00022448"/>
    </source>
</evidence>
<dbReference type="Proteomes" id="UP001302367">
    <property type="component" value="Chromosome 6"/>
</dbReference>
<dbReference type="Pfam" id="PF08022">
    <property type="entry name" value="FAD_binding_8"/>
    <property type="match status" value="1"/>
</dbReference>
<evidence type="ECO:0000256" key="4">
    <source>
        <dbReference type="ARBA" id="ARBA00022989"/>
    </source>
</evidence>
<feature type="transmembrane region" description="Helical" evidence="7">
    <location>
        <begin position="323"/>
        <end position="341"/>
    </location>
</feature>
<dbReference type="SFLD" id="SFLDG01168">
    <property type="entry name" value="Ferric_reductase_subgroup_(FRE"/>
    <property type="match status" value="1"/>
</dbReference>
<dbReference type="Pfam" id="PF01794">
    <property type="entry name" value="Ferric_reduct"/>
    <property type="match status" value="1"/>
</dbReference>